<dbReference type="InterPro" id="IPR044066">
    <property type="entry name" value="TRIAD_supradom"/>
</dbReference>
<evidence type="ECO:0000256" key="6">
    <source>
        <dbReference type="ARBA" id="ARBA00022786"/>
    </source>
</evidence>
<dbReference type="InterPro" id="IPR047544">
    <property type="entry name" value="RING-HC_RBR_RNF216"/>
</dbReference>
<evidence type="ECO:0000256" key="5">
    <source>
        <dbReference type="ARBA" id="ARBA00022771"/>
    </source>
</evidence>
<dbReference type="AlphaFoldDB" id="A0AAJ8L4D1"/>
<dbReference type="Proteomes" id="UP000094020">
    <property type="component" value="Chromosome 3"/>
</dbReference>
<dbReference type="KEGG" id="kpin:30171555"/>
<evidence type="ECO:0000256" key="2">
    <source>
        <dbReference type="ARBA" id="ARBA00022679"/>
    </source>
</evidence>
<evidence type="ECO:0000256" key="1">
    <source>
        <dbReference type="ARBA" id="ARBA00004906"/>
    </source>
</evidence>
<dbReference type="GeneID" id="30171555"/>
<sequence length="856" mass="96190">MLVYPGAQPSLLDPEDFFLDLPPGPYLTSDDAPNDDNDSVLALEEAPDYLKRYSNKDNPIAVDSSSEDENAPLIKAGPSKRKRTTGDLSDDEPTYDFTNFQKGRRANRKRTKSTTVPSMEPTPAFTHSALPSSSPPIPGPSTPRSYLAEDHLTHVLEILPDIDSEWALRSITEEMILRQNANPANRVVEIALEMVGGYPKFAAKKKEKAKERISPIPGEKEQYISSAYRSQFRMGPTYNVKSIARLEGDFPLIPAPHIRNNFYAAQSLYVPAYMRLLEHTKLSFKPYMELKRARNGAKGKYKLKSADNSQIESQDTGIGSAPSDLPLDQGALEFDNELKWLLNHLAIEAEKADAEEARRLATEQALAGGAGIECGCCFDETLLEEMIQCNEGHLFCRQCAKTHAETKLGEQSVSILCMDQSGCTSPFSESELSRLLPSKSLQLYHRLKQAKDLEQAEIEGLESCPSCPYAAVIDNPHEKLFRCMNEDCGQVTCRGCRRQEHIPRSCAEVEADLKLNHRHTVEDAMSEALIRRCPKCEKPYIKESGCNKIYCTKCNTISCYVCQEVVQGYEHFDQNPAESSQPKHPGKCKLWDRQEKEQEIEAVRAARDAAAARVIARAQEIGVNVNPDDVNVPLVDPVVPDRLNLMLPLINRLVEGARGPDGQPFAPFDLPAAEILLALRMLNYRKGWAGLRMIRDAGNERNVILEREGQQVRWDRNTLQRKLRTVVVRAPQGPDREYFRHLEAQLNMLDQIRPVAIPLNDRPIAPLPHRPIAPLPHQYQAQLMPNLNPILNPPLPPILAPLPPNQMIQRANARVQDEVDVDFSQFLRGESVENDALEDQDELDVLREMEENPARR</sequence>
<dbReference type="InterPro" id="IPR047545">
    <property type="entry name" value="BRcat_RBR_RNF216"/>
</dbReference>
<reference evidence="10" key="2">
    <citation type="submission" date="2024-02" db="EMBL/GenBank/DDBJ databases">
        <title>Comparative genomics of Cryptococcus and Kwoniella reveals pathogenesis evolution and contrasting modes of karyotype evolution via chromosome fusion or intercentromeric recombination.</title>
        <authorList>
            <person name="Coelho M.A."/>
            <person name="David-Palma M."/>
            <person name="Shea T."/>
            <person name="Bowers K."/>
            <person name="McGinley-Smith S."/>
            <person name="Mohammad A.W."/>
            <person name="Gnirke A."/>
            <person name="Yurkov A.M."/>
            <person name="Nowrousian M."/>
            <person name="Sun S."/>
            <person name="Cuomo C.A."/>
            <person name="Heitman J."/>
        </authorList>
    </citation>
    <scope>NUCLEOTIDE SEQUENCE</scope>
    <source>
        <strain evidence="10">CBS 10737</strain>
    </source>
</reference>
<dbReference type="SUPFAM" id="SSF57850">
    <property type="entry name" value="RING/U-box"/>
    <property type="match status" value="2"/>
</dbReference>
<dbReference type="Pfam" id="PF26200">
    <property type="entry name" value="Rcat_RNF216"/>
    <property type="match status" value="1"/>
</dbReference>
<dbReference type="SMART" id="SM00647">
    <property type="entry name" value="IBR"/>
    <property type="match status" value="2"/>
</dbReference>
<dbReference type="PANTHER" id="PTHR22770">
    <property type="entry name" value="UBIQUITIN CONJUGATING ENZYME 7 INTERACTING PROTEIN-RELATED"/>
    <property type="match status" value="1"/>
</dbReference>
<evidence type="ECO:0000313" key="10">
    <source>
        <dbReference type="EMBL" id="WWC68897.1"/>
    </source>
</evidence>
<feature type="compositionally biased region" description="Basic and acidic residues" evidence="8">
    <location>
        <begin position="844"/>
        <end position="856"/>
    </location>
</feature>
<proteinExistence type="predicted"/>
<dbReference type="RefSeq" id="XP_070058729.1">
    <property type="nucleotide sequence ID" value="XM_070202628.1"/>
</dbReference>
<evidence type="ECO:0000256" key="4">
    <source>
        <dbReference type="ARBA" id="ARBA00022737"/>
    </source>
</evidence>
<protein>
    <recommendedName>
        <fullName evidence="9">RING-type domain-containing protein</fullName>
    </recommendedName>
</protein>
<evidence type="ECO:0000259" key="9">
    <source>
        <dbReference type="PROSITE" id="PS51873"/>
    </source>
</evidence>
<evidence type="ECO:0000256" key="8">
    <source>
        <dbReference type="SAM" id="MobiDB-lite"/>
    </source>
</evidence>
<keyword evidence="2" id="KW-0808">Transferase</keyword>
<feature type="region of interest" description="Disordered" evidence="8">
    <location>
        <begin position="1"/>
        <end position="38"/>
    </location>
</feature>
<keyword evidence="4" id="KW-0677">Repeat</keyword>
<dbReference type="CDD" id="cd20353">
    <property type="entry name" value="Rcat_RBR_RNF216"/>
    <property type="match status" value="1"/>
</dbReference>
<dbReference type="EMBL" id="CP144521">
    <property type="protein sequence ID" value="WWC68897.1"/>
    <property type="molecule type" value="Genomic_DNA"/>
</dbReference>
<dbReference type="Gene3D" id="1.20.120.1750">
    <property type="match status" value="1"/>
</dbReference>
<dbReference type="Pfam" id="PF26191">
    <property type="entry name" value="RING-HC_RBR_RNF216"/>
    <property type="match status" value="1"/>
</dbReference>
<feature type="region of interest" description="Disordered" evidence="8">
    <location>
        <begin position="832"/>
        <end position="856"/>
    </location>
</feature>
<dbReference type="InterPro" id="IPR047546">
    <property type="entry name" value="Rcat_RBR_RNF216"/>
</dbReference>
<dbReference type="PANTHER" id="PTHR22770:SF47">
    <property type="entry name" value="E3 UBIQUITIN-PROTEIN LIGASE RNF216"/>
    <property type="match status" value="1"/>
</dbReference>
<keyword evidence="6" id="KW-0833">Ubl conjugation pathway</keyword>
<dbReference type="InterPro" id="IPR002867">
    <property type="entry name" value="IBR_dom"/>
</dbReference>
<keyword evidence="11" id="KW-1185">Reference proteome</keyword>
<evidence type="ECO:0000313" key="11">
    <source>
        <dbReference type="Proteomes" id="UP000094020"/>
    </source>
</evidence>
<feature type="compositionally biased region" description="Basic residues" evidence="8">
    <location>
        <begin position="102"/>
        <end position="112"/>
    </location>
</feature>
<organism evidence="10 11">
    <name type="scientific">Kwoniella pini CBS 10737</name>
    <dbReference type="NCBI Taxonomy" id="1296096"/>
    <lineage>
        <taxon>Eukaryota</taxon>
        <taxon>Fungi</taxon>
        <taxon>Dikarya</taxon>
        <taxon>Basidiomycota</taxon>
        <taxon>Agaricomycotina</taxon>
        <taxon>Tremellomycetes</taxon>
        <taxon>Tremellales</taxon>
        <taxon>Cryptococcaceae</taxon>
        <taxon>Kwoniella</taxon>
    </lineage>
</organism>
<dbReference type="Gene3D" id="3.30.40.10">
    <property type="entry name" value="Zinc/RING finger domain, C3HC4 (zinc finger)"/>
    <property type="match status" value="1"/>
</dbReference>
<feature type="domain" description="RING-type" evidence="9">
    <location>
        <begin position="370"/>
        <end position="587"/>
    </location>
</feature>
<comment type="pathway">
    <text evidence="1">Protein modification; protein ubiquitination.</text>
</comment>
<accession>A0AAJ8L4D1</accession>
<evidence type="ECO:0000256" key="3">
    <source>
        <dbReference type="ARBA" id="ARBA00022723"/>
    </source>
</evidence>
<reference evidence="10" key="1">
    <citation type="submission" date="2013-07" db="EMBL/GenBank/DDBJ databases">
        <authorList>
            <consortium name="The Broad Institute Genome Sequencing Platform"/>
            <person name="Cuomo C."/>
            <person name="Litvintseva A."/>
            <person name="Chen Y."/>
            <person name="Heitman J."/>
            <person name="Sun S."/>
            <person name="Springer D."/>
            <person name="Dromer F."/>
            <person name="Young S.K."/>
            <person name="Zeng Q."/>
            <person name="Gargeya S."/>
            <person name="Fitzgerald M."/>
            <person name="Abouelleil A."/>
            <person name="Alvarado L."/>
            <person name="Berlin A.M."/>
            <person name="Chapman S.B."/>
            <person name="Dewar J."/>
            <person name="Goldberg J."/>
            <person name="Griggs A."/>
            <person name="Gujja S."/>
            <person name="Hansen M."/>
            <person name="Howarth C."/>
            <person name="Imamovic A."/>
            <person name="Larimer J."/>
            <person name="McCowan C."/>
            <person name="Murphy C."/>
            <person name="Pearson M."/>
            <person name="Priest M."/>
            <person name="Roberts A."/>
            <person name="Saif S."/>
            <person name="Shea T."/>
            <person name="Sykes S."/>
            <person name="Wortman J."/>
            <person name="Nusbaum C."/>
            <person name="Birren B."/>
        </authorList>
    </citation>
    <scope>NUCLEOTIDE SEQUENCE</scope>
    <source>
        <strain evidence="10">CBS 10737</strain>
    </source>
</reference>
<evidence type="ECO:0000256" key="7">
    <source>
        <dbReference type="ARBA" id="ARBA00022833"/>
    </source>
</evidence>
<dbReference type="GO" id="GO:0016740">
    <property type="term" value="F:transferase activity"/>
    <property type="evidence" value="ECO:0007669"/>
    <property type="project" value="UniProtKB-KW"/>
</dbReference>
<dbReference type="GO" id="GO:0008270">
    <property type="term" value="F:zinc ion binding"/>
    <property type="evidence" value="ECO:0007669"/>
    <property type="project" value="UniProtKB-KW"/>
</dbReference>
<keyword evidence="3" id="KW-0479">Metal-binding</keyword>
<keyword evidence="7" id="KW-0862">Zinc</keyword>
<dbReference type="InterPro" id="IPR013083">
    <property type="entry name" value="Znf_RING/FYVE/PHD"/>
</dbReference>
<keyword evidence="5" id="KW-0863">Zinc-finger</keyword>
<feature type="compositionally biased region" description="Acidic residues" evidence="8">
    <location>
        <begin position="832"/>
        <end position="843"/>
    </location>
</feature>
<dbReference type="CDD" id="cd20339">
    <property type="entry name" value="BRcat_RBR_RNF216"/>
    <property type="match status" value="1"/>
</dbReference>
<dbReference type="InterPro" id="IPR051628">
    <property type="entry name" value="LUBAC_E3_Ligases"/>
</dbReference>
<gene>
    <name evidence="10" type="ORF">I206_102833</name>
</gene>
<dbReference type="PROSITE" id="PS51873">
    <property type="entry name" value="TRIAD"/>
    <property type="match status" value="1"/>
</dbReference>
<name>A0AAJ8L4D1_9TREE</name>
<feature type="region of interest" description="Disordered" evidence="8">
    <location>
        <begin position="52"/>
        <end position="144"/>
    </location>
</feature>
<dbReference type="CDD" id="cd16630">
    <property type="entry name" value="RING-HC_RBR_RNF216"/>
    <property type="match status" value="1"/>
</dbReference>